<evidence type="ECO:0000256" key="1">
    <source>
        <dbReference type="ARBA" id="ARBA00005466"/>
    </source>
</evidence>
<keyword evidence="2" id="KW-0560">Oxidoreductase</keyword>
<dbReference type="PANTHER" id="PTHR13878">
    <property type="entry name" value="GULONOLACTONE OXIDASE"/>
    <property type="match status" value="1"/>
</dbReference>
<dbReference type="InterPro" id="IPR012951">
    <property type="entry name" value="BBE"/>
</dbReference>
<dbReference type="InterPro" id="IPR006094">
    <property type="entry name" value="Oxid_FAD_bind_N"/>
</dbReference>
<keyword evidence="5" id="KW-1185">Reference proteome</keyword>
<reference evidence="4" key="1">
    <citation type="submission" date="2022-10" db="EMBL/GenBank/DDBJ databases">
        <title>Tapping the CABI collections for fungal endophytes: first genome assemblies for Collariella, Neodidymelliopsis, Ascochyta clinopodiicola, Didymella pomorum, Didymosphaeria variabile, Neocosmospora piperis and Neocucurbitaria cava.</title>
        <authorList>
            <person name="Hill R."/>
        </authorList>
    </citation>
    <scope>NUCLEOTIDE SEQUENCE</scope>
    <source>
        <strain evidence="4">IMI 356814</strain>
    </source>
</reference>
<evidence type="ECO:0000259" key="3">
    <source>
        <dbReference type="PROSITE" id="PS51387"/>
    </source>
</evidence>
<dbReference type="InterPro" id="IPR050432">
    <property type="entry name" value="FAD-linked_Oxidoreductases_BP"/>
</dbReference>
<dbReference type="InterPro" id="IPR016169">
    <property type="entry name" value="FAD-bd_PCMH_sub2"/>
</dbReference>
<dbReference type="Pfam" id="PF08031">
    <property type="entry name" value="BBE"/>
    <property type="match status" value="1"/>
</dbReference>
<dbReference type="SUPFAM" id="SSF56176">
    <property type="entry name" value="FAD-binding/transporter-associated domain-like"/>
    <property type="match status" value="1"/>
</dbReference>
<dbReference type="EMBL" id="JAPEUY010000011">
    <property type="protein sequence ID" value="KAJ4368025.1"/>
    <property type="molecule type" value="Genomic_DNA"/>
</dbReference>
<dbReference type="InterPro" id="IPR010730">
    <property type="entry name" value="HET"/>
</dbReference>
<comment type="caution">
    <text evidence="4">The sequence shown here is derived from an EMBL/GenBank/DDBJ whole genome shotgun (WGS) entry which is preliminary data.</text>
</comment>
<proteinExistence type="inferred from homology"/>
<comment type="similarity">
    <text evidence="1">Belongs to the oxygen-dependent FAD-linked oxidoreductase family.</text>
</comment>
<protein>
    <recommendedName>
        <fullName evidence="3">FAD-binding PCMH-type domain-containing protein</fullName>
    </recommendedName>
</protein>
<dbReference type="GO" id="GO:0016491">
    <property type="term" value="F:oxidoreductase activity"/>
    <property type="evidence" value="ECO:0007669"/>
    <property type="project" value="UniProtKB-KW"/>
</dbReference>
<dbReference type="GO" id="GO:0071949">
    <property type="term" value="F:FAD binding"/>
    <property type="evidence" value="ECO:0007669"/>
    <property type="project" value="InterPro"/>
</dbReference>
<dbReference type="Gene3D" id="3.30.465.10">
    <property type="match status" value="2"/>
</dbReference>
<accession>A0A9W9CK71</accession>
<dbReference type="Pfam" id="PF06985">
    <property type="entry name" value="HET"/>
    <property type="match status" value="1"/>
</dbReference>
<feature type="domain" description="FAD-binding PCMH-type" evidence="3">
    <location>
        <begin position="625"/>
        <end position="805"/>
    </location>
</feature>
<dbReference type="PANTHER" id="PTHR13878:SF91">
    <property type="entry name" value="FAD BINDING DOMAIN PROTEIN (AFU_ORTHOLOGUE AFUA_6G12070)-RELATED"/>
    <property type="match status" value="1"/>
</dbReference>
<dbReference type="PROSITE" id="PS51387">
    <property type="entry name" value="FAD_PCMH"/>
    <property type="match status" value="1"/>
</dbReference>
<name>A0A9W9CK71_9PLEO</name>
<dbReference type="Pfam" id="PF01565">
    <property type="entry name" value="FAD_binding_4"/>
    <property type="match status" value="1"/>
</dbReference>
<dbReference type="Proteomes" id="UP001140560">
    <property type="component" value="Unassembled WGS sequence"/>
</dbReference>
<organism evidence="4 5">
    <name type="scientific">Neocucurbitaria cava</name>
    <dbReference type="NCBI Taxonomy" id="798079"/>
    <lineage>
        <taxon>Eukaryota</taxon>
        <taxon>Fungi</taxon>
        <taxon>Dikarya</taxon>
        <taxon>Ascomycota</taxon>
        <taxon>Pezizomycotina</taxon>
        <taxon>Dothideomycetes</taxon>
        <taxon>Pleosporomycetidae</taxon>
        <taxon>Pleosporales</taxon>
        <taxon>Pleosporineae</taxon>
        <taxon>Cucurbitariaceae</taxon>
        <taxon>Neocucurbitaria</taxon>
    </lineage>
</organism>
<dbReference type="AlphaFoldDB" id="A0A9W9CK71"/>
<sequence length="1089" mass="121199">MGDVRAHGINLLFQSRPRLDRLTFDFVSNESRLSTRHCPYSLVPLCNDSVARLIEDAAFNPNLVQSWLEDCDSAHQCVDRSQAQNSRSELRVLDVQELCVVKAPEACRYTALSYVWGDVQQPLLKIDNMMVLRNPGSLRSIPVPQTIKDAMHVCRLLELRYLWVDSLCIVQDSKDHAAGQVAHMHNIYREAYLTIVVAAGKDCASGIPSIQVRPPFPPAVTIDGVEFAIVPHSFDAIEHRVQQSVWNQRSWTMQESALSRRRLVFTSQEYFLSCDIGLYVEALDGKLLQPHRSSIPPLPKVVPGQDATAADGRRADLSFGRIVSLYVNRKLTYPEDILHWMDGECDTDFGRPDQLNTLLFNSQPAAFARMEGFNMKHVITFRTAIATFRNTFFPPKSQTLRSYVMDIDLLEPRFHAARTYAPEHQVPAHEEAGSNIAAAKLDLVFLGQLQQHVVVLPVHIDIRTDDGEIVEVVARRQGNPFRMFHDVCTLFPFEQQQLTREHVASLPEEDAHLIAFEGQFNDQYGTEAVNTSRCRVDPADKKWPSQKAWNKLIKQLSSPDILIPTTPQASVCYGDAKNDAQCQQLAKNWTNSYTHIDDPTEVLSPIYQGLTCQPPSIYDSGNCTLGGYPAYVFKVKTVSDIQCAINFARNDNLRLIVKNTGHDFAGKSSGHGALSIWTHGLKDIQYLEDYVDDSGYKGPAIKAGAGVQAFELYKFANDHGVVAVAGEGQTVGIFGGYILGGGHSPLSSIYGMAADHVLGFEVVTPIGEFVTANSTSNTDLFWALRGGGGGTYGVVTSITIKAYKDMPVSTASWTLDSSKLGKDKFWAATSAFIDRATDNVDNGTYSYWMIVPSGQDFMFIMQPFFAPNKTASQLNTILGPYLSKLTSLNIPFSPKVTEYKGFYPAWQAEFPLEPMSDVSGTSSSRLFPRSNFASETGRNLTFNALRTAAEAGQTLIAFNMANRGTNPDNAVNPAWRNSIYHIITGIRVNYKAPAAEILSARATFTNVTMQKWRDITPGSGSYLNEADWAEPNWQQSFWGDKYARLLEIKKEMDHRDIFWAHNAVGSEDWRVESVDGLPNENGKLCKVAA</sequence>
<evidence type="ECO:0000256" key="2">
    <source>
        <dbReference type="ARBA" id="ARBA00023002"/>
    </source>
</evidence>
<dbReference type="OrthoDB" id="9983560at2759"/>
<evidence type="ECO:0000313" key="5">
    <source>
        <dbReference type="Proteomes" id="UP001140560"/>
    </source>
</evidence>
<dbReference type="InterPro" id="IPR036318">
    <property type="entry name" value="FAD-bd_PCMH-like_sf"/>
</dbReference>
<dbReference type="InterPro" id="IPR016166">
    <property type="entry name" value="FAD-bd_PCMH"/>
</dbReference>
<gene>
    <name evidence="4" type="ORF">N0V83_006380</name>
</gene>
<evidence type="ECO:0000313" key="4">
    <source>
        <dbReference type="EMBL" id="KAJ4368025.1"/>
    </source>
</evidence>